<proteinExistence type="predicted"/>
<dbReference type="Proteomes" id="UP000238479">
    <property type="component" value="Chromosome 5"/>
</dbReference>
<keyword evidence="2" id="KW-1185">Reference proteome</keyword>
<organism evidence="1 2">
    <name type="scientific">Rosa chinensis</name>
    <name type="common">China rose</name>
    <dbReference type="NCBI Taxonomy" id="74649"/>
    <lineage>
        <taxon>Eukaryota</taxon>
        <taxon>Viridiplantae</taxon>
        <taxon>Streptophyta</taxon>
        <taxon>Embryophyta</taxon>
        <taxon>Tracheophyta</taxon>
        <taxon>Spermatophyta</taxon>
        <taxon>Magnoliopsida</taxon>
        <taxon>eudicotyledons</taxon>
        <taxon>Gunneridae</taxon>
        <taxon>Pentapetalae</taxon>
        <taxon>rosids</taxon>
        <taxon>fabids</taxon>
        <taxon>Rosales</taxon>
        <taxon>Rosaceae</taxon>
        <taxon>Rosoideae</taxon>
        <taxon>Rosoideae incertae sedis</taxon>
        <taxon>Rosa</taxon>
    </lineage>
</organism>
<dbReference type="AlphaFoldDB" id="A0A2P6QEC1"/>
<protein>
    <submittedName>
        <fullName evidence="1">Uncharacterized protein</fullName>
    </submittedName>
</protein>
<comment type="caution">
    <text evidence="1">The sequence shown here is derived from an EMBL/GenBank/DDBJ whole genome shotgun (WGS) entry which is preliminary data.</text>
</comment>
<dbReference type="EMBL" id="PDCK01000043">
    <property type="protein sequence ID" value="PRQ32511.1"/>
    <property type="molecule type" value="Genomic_DNA"/>
</dbReference>
<evidence type="ECO:0000313" key="2">
    <source>
        <dbReference type="Proteomes" id="UP000238479"/>
    </source>
</evidence>
<dbReference type="Gramene" id="PRQ32511">
    <property type="protein sequence ID" value="PRQ32511"/>
    <property type="gene ID" value="RchiOBHm_Chr5g0047181"/>
</dbReference>
<reference evidence="1 2" key="1">
    <citation type="journal article" date="2018" name="Nat. Genet.">
        <title>The Rosa genome provides new insights in the design of modern roses.</title>
        <authorList>
            <person name="Bendahmane M."/>
        </authorList>
    </citation>
    <scope>NUCLEOTIDE SEQUENCE [LARGE SCALE GENOMIC DNA]</scope>
    <source>
        <strain evidence="2">cv. Old Blush</strain>
    </source>
</reference>
<sequence>MQLVASINELIGFTAVVDSSAFGVAKELRSLVFSLRSTIVYKHQASTFSFSSIFTLLVKLEGDF</sequence>
<evidence type="ECO:0000313" key="1">
    <source>
        <dbReference type="EMBL" id="PRQ32511.1"/>
    </source>
</evidence>
<gene>
    <name evidence="1" type="ORF">RchiOBHm_Chr5g0047181</name>
</gene>
<accession>A0A2P6QEC1</accession>
<name>A0A2P6QEC1_ROSCH</name>